<gene>
    <name evidence="1" type="ORF">HNP82_001366</name>
</gene>
<dbReference type="AlphaFoldDB" id="A0A7W8H9R1"/>
<dbReference type="Proteomes" id="UP000543642">
    <property type="component" value="Unassembled WGS sequence"/>
</dbReference>
<proteinExistence type="predicted"/>
<evidence type="ECO:0000313" key="1">
    <source>
        <dbReference type="EMBL" id="MBB5264255.1"/>
    </source>
</evidence>
<dbReference type="Gene3D" id="3.90.1200.10">
    <property type="match status" value="1"/>
</dbReference>
<dbReference type="Gene3D" id="3.30.200.20">
    <property type="entry name" value="Phosphorylase Kinase, domain 1"/>
    <property type="match status" value="1"/>
</dbReference>
<organism evidence="1 2">
    <name type="scientific">Catenibacillus scindens</name>
    <dbReference type="NCBI Taxonomy" id="673271"/>
    <lineage>
        <taxon>Bacteria</taxon>
        <taxon>Bacillati</taxon>
        <taxon>Bacillota</taxon>
        <taxon>Clostridia</taxon>
        <taxon>Lachnospirales</taxon>
        <taxon>Lachnospiraceae</taxon>
        <taxon>Catenibacillus</taxon>
    </lineage>
</organism>
<reference evidence="1 2" key="1">
    <citation type="submission" date="2020-08" db="EMBL/GenBank/DDBJ databases">
        <title>Genomic Encyclopedia of Type Strains, Phase IV (KMG-IV): sequencing the most valuable type-strain genomes for metagenomic binning, comparative biology and taxonomic classification.</title>
        <authorList>
            <person name="Goeker M."/>
        </authorList>
    </citation>
    <scope>NUCLEOTIDE SEQUENCE [LARGE SCALE GENOMIC DNA]</scope>
    <source>
        <strain evidence="1 2">DSM 106146</strain>
    </source>
</reference>
<dbReference type="SUPFAM" id="SSF56112">
    <property type="entry name" value="Protein kinase-like (PK-like)"/>
    <property type="match status" value="1"/>
</dbReference>
<keyword evidence="1" id="KW-0946">Virion</keyword>
<dbReference type="NCBIfam" id="TIGR02906">
    <property type="entry name" value="spore_CotS"/>
    <property type="match status" value="1"/>
</dbReference>
<dbReference type="EMBL" id="JACHFW010000004">
    <property type="protein sequence ID" value="MBB5264255.1"/>
    <property type="molecule type" value="Genomic_DNA"/>
</dbReference>
<dbReference type="InterPro" id="IPR011009">
    <property type="entry name" value="Kinase-like_dom_sf"/>
</dbReference>
<dbReference type="PANTHER" id="PTHR39179">
    <property type="entry name" value="SPORE COAT PROTEIN I"/>
    <property type="match status" value="1"/>
</dbReference>
<comment type="caution">
    <text evidence="1">The sequence shown here is derived from an EMBL/GenBank/DDBJ whole genome shotgun (WGS) entry which is preliminary data.</text>
</comment>
<dbReference type="InterPro" id="IPR047175">
    <property type="entry name" value="CotS-like"/>
</dbReference>
<evidence type="ECO:0000313" key="2">
    <source>
        <dbReference type="Proteomes" id="UP000543642"/>
    </source>
</evidence>
<accession>A0A7W8H9R1</accession>
<dbReference type="RefSeq" id="WP_183772774.1">
    <property type="nucleotide sequence ID" value="NZ_CAWVEG010000065.1"/>
</dbReference>
<name>A0A7W8H9R1_9FIRM</name>
<dbReference type="PANTHER" id="PTHR39179:SF1">
    <property type="entry name" value="SPORE COAT PROTEIN I"/>
    <property type="match status" value="1"/>
</dbReference>
<keyword evidence="2" id="KW-1185">Reference proteome</keyword>
<dbReference type="InterPro" id="IPR014255">
    <property type="entry name" value="Spore_coat_CotS"/>
</dbReference>
<protein>
    <submittedName>
        <fullName evidence="1">Spore coat protein I</fullName>
    </submittedName>
</protein>
<dbReference type="GO" id="GO:0042601">
    <property type="term" value="C:endospore-forming forespore"/>
    <property type="evidence" value="ECO:0007669"/>
    <property type="project" value="TreeGrafter"/>
</dbReference>
<sequence length="349" mass="41432">MDEKIREIVDKYSFHVDSVSRGRGAFICSTDEGPRIVREYFLAPSRLVFESLVKYTIRDRGYMNVDQIVVNRDGELVTKNRYDKNYVVKEWFEGRECDTRSREDLLALTVNLAKLHKVMSWVPISPDMAGKYCYGSMKSLLERHCRELRAIRNYMKNRKQKKDFENLYLQYYDEFEVQALAAEKRIENCGYGELIGRALEERTLCHGDYNHHNVILMKKGDVKSQGGGHDLTGPVMATVNFDKMNINIQVNDLYLFLRKVMEKNNWNVTLGISIVEAYDRERPLSREEKNYLYILMLFPEKFWKIANHYYNTRKSWTSGRNQEKLEAFIRSREVRKDFLQQFYDRLCEC</sequence>
<keyword evidence="1" id="KW-0167">Capsid protein</keyword>